<dbReference type="PROSITE" id="PS50262">
    <property type="entry name" value="G_PROTEIN_RECEP_F1_2"/>
    <property type="match status" value="1"/>
</dbReference>
<feature type="transmembrane region" description="Helical" evidence="11">
    <location>
        <begin position="12"/>
        <end position="38"/>
    </location>
</feature>
<feature type="transmembrane region" description="Helical" evidence="11">
    <location>
        <begin position="103"/>
        <end position="127"/>
    </location>
</feature>
<dbReference type="Pfam" id="PF00001">
    <property type="entry name" value="7tm_1"/>
    <property type="match status" value="1"/>
</dbReference>
<keyword evidence="5" id="KW-0297">G-protein coupled receptor</keyword>
<dbReference type="GO" id="GO:0004956">
    <property type="term" value="F:prostaglandin D receptor activity"/>
    <property type="evidence" value="ECO:0007669"/>
    <property type="project" value="InterPro"/>
</dbReference>
<evidence type="ECO:0000256" key="5">
    <source>
        <dbReference type="ARBA" id="ARBA00023040"/>
    </source>
</evidence>
<dbReference type="GO" id="GO:0006954">
    <property type="term" value="P:inflammatory response"/>
    <property type="evidence" value="ECO:0007669"/>
    <property type="project" value="TreeGrafter"/>
</dbReference>
<evidence type="ECO:0000256" key="4">
    <source>
        <dbReference type="ARBA" id="ARBA00022989"/>
    </source>
</evidence>
<keyword evidence="8" id="KW-0675">Receptor</keyword>
<evidence type="ECO:0000259" key="12">
    <source>
        <dbReference type="PROSITE" id="PS50262"/>
    </source>
</evidence>
<keyword evidence="7" id="KW-1015">Disulfide bond</keyword>
<sequence>MEEISKHLCNTFALLIAFFSVCSMLILLTMAVECLLSIGYPYVYNRQVTRRRALMSHISIYVFSLLFCVMPLVGFGDYKQYQPGTWCFINLHDSSPQNKAFSLLYAALLTLAILAVVICNVVVIINLSKMYRLTRSHTICSIRSQGITQSSYHPEELDHLALLVLMTLSFLICSVPVTVRVYGGAFSSHKCVPWDEEQRDLSAIRFLSVNPIVNPWVFIIFRTSLFRKQVHKLFAKLCMSRASWTTESAPVSCRMHGTDLETAATPCASNGIHLEVTSTGGK</sequence>
<keyword evidence="4 11" id="KW-1133">Transmembrane helix</keyword>
<evidence type="ECO:0000256" key="3">
    <source>
        <dbReference type="ARBA" id="ARBA00022692"/>
    </source>
</evidence>
<name>A0AAD7WWR9_9TELE</name>
<feature type="domain" description="G-protein coupled receptors family 1 profile" evidence="12">
    <location>
        <begin position="1"/>
        <end position="218"/>
    </location>
</feature>
<feature type="transmembrane region" description="Helical" evidence="11">
    <location>
        <begin position="58"/>
        <end position="76"/>
    </location>
</feature>
<evidence type="ECO:0000256" key="9">
    <source>
        <dbReference type="ARBA" id="ARBA00023180"/>
    </source>
</evidence>
<accession>A0AAD7WWR9</accession>
<dbReference type="EMBL" id="JAINUG010000021">
    <property type="protein sequence ID" value="KAJ8411885.1"/>
    <property type="molecule type" value="Genomic_DNA"/>
</dbReference>
<evidence type="ECO:0000256" key="10">
    <source>
        <dbReference type="ARBA" id="ARBA00023224"/>
    </source>
</evidence>
<dbReference type="InterPro" id="IPR008365">
    <property type="entry name" value="Prostanoid_rcpt"/>
</dbReference>
<organism evidence="13 14">
    <name type="scientific">Aldrovandia affinis</name>
    <dbReference type="NCBI Taxonomy" id="143900"/>
    <lineage>
        <taxon>Eukaryota</taxon>
        <taxon>Metazoa</taxon>
        <taxon>Chordata</taxon>
        <taxon>Craniata</taxon>
        <taxon>Vertebrata</taxon>
        <taxon>Euteleostomi</taxon>
        <taxon>Actinopterygii</taxon>
        <taxon>Neopterygii</taxon>
        <taxon>Teleostei</taxon>
        <taxon>Notacanthiformes</taxon>
        <taxon>Halosauridae</taxon>
        <taxon>Aldrovandia</taxon>
    </lineage>
</organism>
<dbReference type="PANTHER" id="PTHR11866:SF14">
    <property type="entry name" value="PROSTAGLANDIN D2 RECEPTOR"/>
    <property type="match status" value="1"/>
</dbReference>
<dbReference type="InterPro" id="IPR000376">
    <property type="entry name" value="Pglndn_D_rcpt"/>
</dbReference>
<dbReference type="AlphaFoldDB" id="A0AAD7WWR9"/>
<keyword evidence="6 11" id="KW-0472">Membrane</keyword>
<keyword evidence="3 11" id="KW-0812">Transmembrane</keyword>
<keyword evidence="2" id="KW-1003">Cell membrane</keyword>
<gene>
    <name evidence="13" type="ORF">AAFF_G00155230</name>
</gene>
<keyword evidence="14" id="KW-1185">Reference proteome</keyword>
<evidence type="ECO:0000256" key="1">
    <source>
        <dbReference type="ARBA" id="ARBA00004651"/>
    </source>
</evidence>
<dbReference type="Gene3D" id="1.20.1070.10">
    <property type="entry name" value="Rhodopsin 7-helix transmembrane proteins"/>
    <property type="match status" value="1"/>
</dbReference>
<keyword evidence="10" id="KW-0807">Transducer</keyword>
<feature type="transmembrane region" description="Helical" evidence="11">
    <location>
        <begin position="203"/>
        <end position="221"/>
    </location>
</feature>
<reference evidence="13" key="1">
    <citation type="journal article" date="2023" name="Science">
        <title>Genome structures resolve the early diversification of teleost fishes.</title>
        <authorList>
            <person name="Parey E."/>
            <person name="Louis A."/>
            <person name="Montfort J."/>
            <person name="Bouchez O."/>
            <person name="Roques C."/>
            <person name="Iampietro C."/>
            <person name="Lluch J."/>
            <person name="Castinel A."/>
            <person name="Donnadieu C."/>
            <person name="Desvignes T."/>
            <person name="Floi Bucao C."/>
            <person name="Jouanno E."/>
            <person name="Wen M."/>
            <person name="Mejri S."/>
            <person name="Dirks R."/>
            <person name="Jansen H."/>
            <person name="Henkel C."/>
            <person name="Chen W.J."/>
            <person name="Zahm M."/>
            <person name="Cabau C."/>
            <person name="Klopp C."/>
            <person name="Thompson A.W."/>
            <person name="Robinson-Rechavi M."/>
            <person name="Braasch I."/>
            <person name="Lecointre G."/>
            <person name="Bobe J."/>
            <person name="Postlethwait J.H."/>
            <person name="Berthelot C."/>
            <person name="Roest Crollius H."/>
            <person name="Guiguen Y."/>
        </authorList>
    </citation>
    <scope>NUCLEOTIDE SEQUENCE</scope>
    <source>
        <strain evidence="13">NC1722</strain>
    </source>
</reference>
<comment type="caution">
    <text evidence="13">The sequence shown here is derived from an EMBL/GenBank/DDBJ whole genome shotgun (WGS) entry which is preliminary data.</text>
</comment>
<feature type="transmembrane region" description="Helical" evidence="11">
    <location>
        <begin position="160"/>
        <end position="183"/>
    </location>
</feature>
<evidence type="ECO:0000313" key="14">
    <source>
        <dbReference type="Proteomes" id="UP001221898"/>
    </source>
</evidence>
<comment type="subcellular location">
    <subcellularLocation>
        <location evidence="1">Cell membrane</location>
        <topology evidence="1">Multi-pass membrane protein</topology>
    </subcellularLocation>
</comment>
<dbReference type="Proteomes" id="UP001221898">
    <property type="component" value="Unassembled WGS sequence"/>
</dbReference>
<protein>
    <recommendedName>
        <fullName evidence="12">G-protein coupled receptors family 1 profile domain-containing protein</fullName>
    </recommendedName>
</protein>
<evidence type="ECO:0000256" key="7">
    <source>
        <dbReference type="ARBA" id="ARBA00023157"/>
    </source>
</evidence>
<evidence type="ECO:0000256" key="6">
    <source>
        <dbReference type="ARBA" id="ARBA00023136"/>
    </source>
</evidence>
<dbReference type="InterPro" id="IPR017452">
    <property type="entry name" value="GPCR_Rhodpsn_7TM"/>
</dbReference>
<dbReference type="PRINTS" id="PR00854">
    <property type="entry name" value="PRSTNOIDDPR"/>
</dbReference>
<keyword evidence="9" id="KW-0325">Glycoprotein</keyword>
<evidence type="ECO:0000256" key="2">
    <source>
        <dbReference type="ARBA" id="ARBA00022475"/>
    </source>
</evidence>
<dbReference type="GO" id="GO:0007204">
    <property type="term" value="P:positive regulation of cytosolic calcium ion concentration"/>
    <property type="evidence" value="ECO:0007669"/>
    <property type="project" value="TreeGrafter"/>
</dbReference>
<proteinExistence type="predicted"/>
<evidence type="ECO:0000313" key="13">
    <source>
        <dbReference type="EMBL" id="KAJ8411885.1"/>
    </source>
</evidence>
<evidence type="ECO:0000256" key="11">
    <source>
        <dbReference type="SAM" id="Phobius"/>
    </source>
</evidence>
<dbReference type="SUPFAM" id="SSF81321">
    <property type="entry name" value="Family A G protein-coupled receptor-like"/>
    <property type="match status" value="1"/>
</dbReference>
<dbReference type="PRINTS" id="PR01788">
    <property type="entry name" value="PROSTANOIDR"/>
</dbReference>
<dbReference type="GO" id="GO:0005886">
    <property type="term" value="C:plasma membrane"/>
    <property type="evidence" value="ECO:0007669"/>
    <property type="project" value="UniProtKB-SubCell"/>
</dbReference>
<evidence type="ECO:0000256" key="8">
    <source>
        <dbReference type="ARBA" id="ARBA00023170"/>
    </source>
</evidence>
<dbReference type="InterPro" id="IPR000276">
    <property type="entry name" value="GPCR_Rhodpsn"/>
</dbReference>
<dbReference type="PANTHER" id="PTHR11866">
    <property type="entry name" value="G-PROTEIN COUPLED RECEPTOR FAMILY 1 MEMBER"/>
    <property type="match status" value="1"/>
</dbReference>